<keyword evidence="2 5" id="KW-0812">Transmembrane</keyword>
<dbReference type="RefSeq" id="WP_066744863.1">
    <property type="nucleotide sequence ID" value="NZ_CAUFKJ010000001.1"/>
</dbReference>
<feature type="transmembrane region" description="Helical" evidence="5">
    <location>
        <begin position="336"/>
        <end position="355"/>
    </location>
</feature>
<feature type="transmembrane region" description="Helical" evidence="5">
    <location>
        <begin position="97"/>
        <end position="120"/>
    </location>
</feature>
<dbReference type="GO" id="GO:0015297">
    <property type="term" value="F:antiporter activity"/>
    <property type="evidence" value="ECO:0007669"/>
    <property type="project" value="InterPro"/>
</dbReference>
<keyword evidence="8" id="KW-1185">Reference proteome</keyword>
<dbReference type="OrthoDB" id="2758at2"/>
<evidence type="ECO:0000313" key="8">
    <source>
        <dbReference type="Proteomes" id="UP000093044"/>
    </source>
</evidence>
<organism evidence="7 8">
    <name type="scientific">Cloacibacillus porcorum</name>
    <dbReference type="NCBI Taxonomy" id="1197717"/>
    <lineage>
        <taxon>Bacteria</taxon>
        <taxon>Thermotogati</taxon>
        <taxon>Synergistota</taxon>
        <taxon>Synergistia</taxon>
        <taxon>Synergistales</taxon>
        <taxon>Synergistaceae</taxon>
        <taxon>Cloacibacillus</taxon>
    </lineage>
</organism>
<gene>
    <name evidence="7" type="ORF">BED41_08540</name>
</gene>
<dbReference type="EMBL" id="CP016757">
    <property type="protein sequence ID" value="ANZ45116.1"/>
    <property type="molecule type" value="Genomic_DNA"/>
</dbReference>
<feature type="transmembrane region" description="Helical" evidence="5">
    <location>
        <begin position="195"/>
        <end position="217"/>
    </location>
</feature>
<accession>A0A1B2I584</accession>
<evidence type="ECO:0000313" key="7">
    <source>
        <dbReference type="EMBL" id="ANZ45116.1"/>
    </source>
</evidence>
<feature type="transmembrane region" description="Helical" evidence="5">
    <location>
        <begin position="229"/>
        <end position="262"/>
    </location>
</feature>
<feature type="transmembrane region" description="Helical" evidence="5">
    <location>
        <begin position="285"/>
        <end position="311"/>
    </location>
</feature>
<evidence type="ECO:0000256" key="2">
    <source>
        <dbReference type="ARBA" id="ARBA00022692"/>
    </source>
</evidence>
<evidence type="ECO:0000256" key="4">
    <source>
        <dbReference type="ARBA" id="ARBA00023136"/>
    </source>
</evidence>
<dbReference type="PANTHER" id="PTHR43021:SF2">
    <property type="entry name" value="CATION_H+ EXCHANGER DOMAIN-CONTAINING PROTEIN"/>
    <property type="match status" value="1"/>
</dbReference>
<dbReference type="Pfam" id="PF00999">
    <property type="entry name" value="Na_H_Exchanger"/>
    <property type="match status" value="1"/>
</dbReference>
<dbReference type="InterPro" id="IPR038770">
    <property type="entry name" value="Na+/solute_symporter_sf"/>
</dbReference>
<evidence type="ECO:0000259" key="6">
    <source>
        <dbReference type="Pfam" id="PF00999"/>
    </source>
</evidence>
<feature type="transmembrane region" description="Helical" evidence="5">
    <location>
        <begin position="40"/>
        <end position="59"/>
    </location>
</feature>
<evidence type="ECO:0000256" key="5">
    <source>
        <dbReference type="SAM" id="Phobius"/>
    </source>
</evidence>
<feature type="transmembrane region" description="Helical" evidence="5">
    <location>
        <begin position="65"/>
        <end position="85"/>
    </location>
</feature>
<reference evidence="7" key="1">
    <citation type="submission" date="2016-08" db="EMBL/GenBank/DDBJ databases">
        <title>Complete genome of Cloacibacillus porcorum.</title>
        <authorList>
            <person name="Looft T."/>
            <person name="Bayles D.O."/>
            <person name="Alt D.P."/>
        </authorList>
    </citation>
    <scope>NUCLEOTIDE SEQUENCE [LARGE SCALE GENOMIC DNA]</scope>
    <source>
        <strain evidence="7">CL-84</strain>
    </source>
</reference>
<sequence length="403" mass="42763">MAAIAIHSHTSTLVLLSLSLILFAGFFATRVTKLFRLPNVSGYIIAGMLIGPGMLHIIPEATIENLSFISDVALAFIAFDVGRFFKKEVICGSGTKVVVITIFEALVAGVAVSVAMRFMFSFSWDFSLLLGAIATATAPASTLMTINQYGAKGEFVNTLLQVVAFDDAVCLFAFTLATAFIGISGNEGKGLVNLLAPLFFNILALVLGFLSGLVLKRMITEKRSNENRLILVIAFLLAISGICVILNVSPLLSCMLFGAVYINLTEDRELYRQINNFSPPIMSTFFIYSGMSLDLGSLKAFGAAGVVYFLIRIAGKYAGAYAGCALTGSACKVKSLLGLALIPQAGVAIGLAFLAQRILPPDMGDMLLTIILASSVLYELAGPGAAKCALVLSGEIPSPHRKE</sequence>
<keyword evidence="3 5" id="KW-1133">Transmembrane helix</keyword>
<protein>
    <submittedName>
        <fullName evidence="7">Sodium:proton exchanger</fullName>
    </submittedName>
</protein>
<proteinExistence type="predicted"/>
<dbReference type="AlphaFoldDB" id="A0A1B2I584"/>
<dbReference type="GO" id="GO:0016020">
    <property type="term" value="C:membrane"/>
    <property type="evidence" value="ECO:0007669"/>
    <property type="project" value="UniProtKB-SubCell"/>
</dbReference>
<feature type="domain" description="Cation/H+ exchanger transmembrane" evidence="6">
    <location>
        <begin position="22"/>
        <end position="376"/>
    </location>
</feature>
<dbReference type="Proteomes" id="UP000093044">
    <property type="component" value="Chromosome"/>
</dbReference>
<dbReference type="Gene3D" id="1.20.1530.20">
    <property type="match status" value="1"/>
</dbReference>
<keyword evidence="4 5" id="KW-0472">Membrane</keyword>
<name>A0A1B2I584_9BACT</name>
<dbReference type="PANTHER" id="PTHR43021">
    <property type="entry name" value="NA(+)/H(+) ANTIPORTER-RELATED"/>
    <property type="match status" value="1"/>
</dbReference>
<dbReference type="GeneID" id="83057895"/>
<dbReference type="KEGG" id="cpor:BED41_08540"/>
<feature type="transmembrane region" description="Helical" evidence="5">
    <location>
        <begin position="126"/>
        <end position="146"/>
    </location>
</feature>
<evidence type="ECO:0000256" key="1">
    <source>
        <dbReference type="ARBA" id="ARBA00004141"/>
    </source>
</evidence>
<dbReference type="STRING" id="1197717.BED41_08540"/>
<evidence type="ECO:0000256" key="3">
    <source>
        <dbReference type="ARBA" id="ARBA00022989"/>
    </source>
</evidence>
<feature type="transmembrane region" description="Helical" evidence="5">
    <location>
        <begin position="158"/>
        <end position="183"/>
    </location>
</feature>
<dbReference type="GO" id="GO:1902600">
    <property type="term" value="P:proton transmembrane transport"/>
    <property type="evidence" value="ECO:0007669"/>
    <property type="project" value="InterPro"/>
</dbReference>
<dbReference type="InterPro" id="IPR006153">
    <property type="entry name" value="Cation/H_exchanger_TM"/>
</dbReference>
<feature type="transmembrane region" description="Helical" evidence="5">
    <location>
        <begin position="6"/>
        <end position="28"/>
    </location>
</feature>
<comment type="subcellular location">
    <subcellularLocation>
        <location evidence="1">Membrane</location>
        <topology evidence="1">Multi-pass membrane protein</topology>
    </subcellularLocation>
</comment>